<evidence type="ECO:0000256" key="2">
    <source>
        <dbReference type="ARBA" id="ARBA00008834"/>
    </source>
</evidence>
<evidence type="ECO:0000256" key="7">
    <source>
        <dbReference type="ARBA" id="ARBA00023316"/>
    </source>
</evidence>
<dbReference type="GO" id="GO:0004650">
    <property type="term" value="F:polygalacturonase activity"/>
    <property type="evidence" value="ECO:0007669"/>
    <property type="project" value="UniProtKB-EC"/>
</dbReference>
<dbReference type="EC" id="3.2.1.15" evidence="9"/>
<sequence length="121" mass="12968">MLMVQILSFYACNDLSVRNVRITNSPGAHGTINGCNRAKISNLDVQSPSHSPNTDGFDISSSKNILIEDSTIRTGDDCIAINGGSSYISVSRFRAVKTGGSALTGFRLYRAGTKSPVRKRA</sequence>
<dbReference type="GO" id="GO:0071555">
    <property type="term" value="P:cell wall organization"/>
    <property type="evidence" value="ECO:0007669"/>
    <property type="project" value="UniProtKB-KW"/>
</dbReference>
<evidence type="ECO:0000256" key="4">
    <source>
        <dbReference type="ARBA" id="ARBA00022525"/>
    </source>
</evidence>
<evidence type="ECO:0000256" key="3">
    <source>
        <dbReference type="ARBA" id="ARBA00022512"/>
    </source>
</evidence>
<keyword evidence="3" id="KW-0134">Cell wall</keyword>
<protein>
    <submittedName>
        <fullName evidence="9">Putative polygalacturonase</fullName>
        <ecNumber evidence="9">3.2.1.15</ecNumber>
    </submittedName>
</protein>
<dbReference type="InterPro" id="IPR011050">
    <property type="entry name" value="Pectin_lyase_fold/virulence"/>
</dbReference>
<keyword evidence="6 8" id="KW-0326">Glycosidase</keyword>
<dbReference type="SMART" id="SM00710">
    <property type="entry name" value="PbH1"/>
    <property type="match status" value="2"/>
</dbReference>
<keyword evidence="5 8" id="KW-0378">Hydrolase</keyword>
<evidence type="ECO:0000256" key="6">
    <source>
        <dbReference type="ARBA" id="ARBA00023295"/>
    </source>
</evidence>
<reference evidence="9" key="1">
    <citation type="journal article" date="2018" name="Nat. Plants">
        <title>Whole-genome landscape of Medicago truncatula symbiotic genes.</title>
        <authorList>
            <person name="Pecrix Y."/>
            <person name="Gamas P."/>
            <person name="Carrere S."/>
        </authorList>
    </citation>
    <scope>NUCLEOTIDE SEQUENCE</scope>
    <source>
        <tissue evidence="9">Leaves</tissue>
    </source>
</reference>
<accession>A0A396GM42</accession>
<name>A0A396GM42_MEDTR</name>
<dbReference type="InterPro" id="IPR000743">
    <property type="entry name" value="Glyco_hydro_28"/>
</dbReference>
<dbReference type="InterPro" id="IPR006626">
    <property type="entry name" value="PbH1"/>
</dbReference>
<evidence type="ECO:0000256" key="8">
    <source>
        <dbReference type="RuleBase" id="RU361169"/>
    </source>
</evidence>
<dbReference type="EMBL" id="PSQE01000008">
    <property type="protein sequence ID" value="RHN42100.1"/>
    <property type="molecule type" value="Genomic_DNA"/>
</dbReference>
<dbReference type="InterPro" id="IPR012334">
    <property type="entry name" value="Pectin_lyas_fold"/>
</dbReference>
<proteinExistence type="inferred from homology"/>
<evidence type="ECO:0000256" key="1">
    <source>
        <dbReference type="ARBA" id="ARBA00004191"/>
    </source>
</evidence>
<dbReference type="PANTHER" id="PTHR31375">
    <property type="match status" value="1"/>
</dbReference>
<comment type="similarity">
    <text evidence="2 8">Belongs to the glycosyl hydrolase 28 family.</text>
</comment>
<keyword evidence="4" id="KW-0964">Secreted</keyword>
<evidence type="ECO:0000313" key="9">
    <source>
        <dbReference type="EMBL" id="RHN42100.1"/>
    </source>
</evidence>
<dbReference type="SUPFAM" id="SSF51126">
    <property type="entry name" value="Pectin lyase-like"/>
    <property type="match status" value="1"/>
</dbReference>
<keyword evidence="7" id="KW-0961">Cell wall biogenesis/degradation</keyword>
<comment type="caution">
    <text evidence="9">The sequence shown here is derived from an EMBL/GenBank/DDBJ whole genome shotgun (WGS) entry which is preliminary data.</text>
</comment>
<dbReference type="Proteomes" id="UP000265566">
    <property type="component" value="Chromosome 8"/>
</dbReference>
<evidence type="ECO:0000256" key="5">
    <source>
        <dbReference type="ARBA" id="ARBA00022801"/>
    </source>
</evidence>
<dbReference type="Gramene" id="rna48495">
    <property type="protein sequence ID" value="RHN42100.1"/>
    <property type="gene ID" value="gene48495"/>
</dbReference>
<gene>
    <name evidence="9" type="ORF">MtrunA17_Chr8g0373171</name>
</gene>
<comment type="subcellular location">
    <subcellularLocation>
        <location evidence="1">Secreted</location>
        <location evidence="1">Cell wall</location>
    </subcellularLocation>
</comment>
<dbReference type="Pfam" id="PF00295">
    <property type="entry name" value="Glyco_hydro_28"/>
    <property type="match status" value="1"/>
</dbReference>
<dbReference type="AlphaFoldDB" id="A0A396GM42"/>
<dbReference type="GO" id="GO:0005975">
    <property type="term" value="P:carbohydrate metabolic process"/>
    <property type="evidence" value="ECO:0007669"/>
    <property type="project" value="InterPro"/>
</dbReference>
<dbReference type="Gene3D" id="2.160.20.10">
    <property type="entry name" value="Single-stranded right-handed beta-helix, Pectin lyase-like"/>
    <property type="match status" value="1"/>
</dbReference>
<organism evidence="9">
    <name type="scientific">Medicago truncatula</name>
    <name type="common">Barrel medic</name>
    <name type="synonym">Medicago tribuloides</name>
    <dbReference type="NCBI Taxonomy" id="3880"/>
    <lineage>
        <taxon>Eukaryota</taxon>
        <taxon>Viridiplantae</taxon>
        <taxon>Streptophyta</taxon>
        <taxon>Embryophyta</taxon>
        <taxon>Tracheophyta</taxon>
        <taxon>Spermatophyta</taxon>
        <taxon>Magnoliopsida</taxon>
        <taxon>eudicotyledons</taxon>
        <taxon>Gunneridae</taxon>
        <taxon>Pentapetalae</taxon>
        <taxon>rosids</taxon>
        <taxon>fabids</taxon>
        <taxon>Fabales</taxon>
        <taxon>Fabaceae</taxon>
        <taxon>Papilionoideae</taxon>
        <taxon>50 kb inversion clade</taxon>
        <taxon>NPAAA clade</taxon>
        <taxon>Hologalegina</taxon>
        <taxon>IRL clade</taxon>
        <taxon>Trifolieae</taxon>
        <taxon>Medicago</taxon>
    </lineage>
</organism>